<evidence type="ECO:0000313" key="6">
    <source>
        <dbReference type="RefSeq" id="XP_016438061.1"/>
    </source>
</evidence>
<dbReference type="InterPro" id="IPR005123">
    <property type="entry name" value="Oxoglu/Fe-dep_dioxygenase_dom"/>
</dbReference>
<sequence length="331" mass="37286">MAKEFKSIPLIDISPLLQKWDELHESQNESIAEVVKKLDEACKNEGFFYVTGHGIPLPFMEEIRRITRKYFDQPSEDKLNFKLSASTGYRGYQAIHENITTGVPDMQEAIDFYREIKEGMYGDLGEVLQGPNLWPSFPPDFKQLMELYINQCTDISRNILRGISLALAGSAKEIESKISKDPFWVLRTIGYPPSPSSDIQDNARSTIGCGAHTDYGLLTLLNQDDNILALEVKNKSGEWIPAAPIKGTFICNVGDMLKILSNGLYESTLHRVINSTGKYRVCVAYFYEPNFDAEVEPLDVCVQNMGGIKKFEGACYGKHLVNKVTNNFVME</sequence>
<dbReference type="GO" id="GO:0016706">
    <property type="term" value="F:2-oxoglutarate-dependent dioxygenase activity"/>
    <property type="evidence" value="ECO:0000318"/>
    <property type="project" value="GO_Central"/>
</dbReference>
<dbReference type="Pfam" id="PF03171">
    <property type="entry name" value="2OG-FeII_Oxy"/>
    <property type="match status" value="1"/>
</dbReference>
<dbReference type="PaxDb" id="4097-A0A1S3XDN7"/>
<evidence type="ECO:0000313" key="5">
    <source>
        <dbReference type="Proteomes" id="UP000790787"/>
    </source>
</evidence>
<keyword evidence="6" id="KW-0223">Dioxygenase</keyword>
<dbReference type="KEGG" id="nta:107764048"/>
<evidence type="ECO:0000256" key="2">
    <source>
        <dbReference type="ARBA" id="ARBA00022896"/>
    </source>
</evidence>
<dbReference type="Proteomes" id="UP000790787">
    <property type="component" value="Chromosome 17"/>
</dbReference>
<reference evidence="6" key="2">
    <citation type="submission" date="2025-08" db="UniProtKB">
        <authorList>
            <consortium name="RefSeq"/>
        </authorList>
    </citation>
    <scope>IDENTIFICATION</scope>
</reference>
<evidence type="ECO:0000256" key="1">
    <source>
        <dbReference type="ARBA" id="ARBA00022723"/>
    </source>
</evidence>
<evidence type="ECO:0000256" key="3">
    <source>
        <dbReference type="ARBA" id="ARBA00023004"/>
    </source>
</evidence>
<dbReference type="RefSeq" id="XP_016438061.1">
    <property type="nucleotide sequence ID" value="XM_016582575.1"/>
</dbReference>
<dbReference type="InterPro" id="IPR026992">
    <property type="entry name" value="DIOX_N"/>
</dbReference>
<reference evidence="5" key="1">
    <citation type="journal article" date="2014" name="Nat. Commun.">
        <title>The tobacco genome sequence and its comparison with those of tomato and potato.</title>
        <authorList>
            <person name="Sierro N."/>
            <person name="Battey J.N."/>
            <person name="Ouadi S."/>
            <person name="Bakaher N."/>
            <person name="Bovet L."/>
            <person name="Willig A."/>
            <person name="Goepfert S."/>
            <person name="Peitsch M.C."/>
            <person name="Ivanov N.V."/>
        </authorList>
    </citation>
    <scope>NUCLEOTIDE SEQUENCE [LARGE SCALE GENOMIC DNA]</scope>
</reference>
<dbReference type="Pfam" id="PF14226">
    <property type="entry name" value="DIOX_N"/>
    <property type="match status" value="1"/>
</dbReference>
<dbReference type="InterPro" id="IPR027443">
    <property type="entry name" value="IPNS-like_sf"/>
</dbReference>
<evidence type="ECO:0000256" key="4">
    <source>
        <dbReference type="RuleBase" id="RU003682"/>
    </source>
</evidence>
<dbReference type="GeneID" id="107764048"/>
<proteinExistence type="inferred from homology"/>
<dbReference type="InterPro" id="IPR044861">
    <property type="entry name" value="IPNS-like_FE2OG_OXY"/>
</dbReference>
<dbReference type="OrthoDB" id="288590at2759"/>
<dbReference type="SMR" id="A0A1S3XDN7"/>
<comment type="similarity">
    <text evidence="4">Belongs to the iron/ascorbate-dependent oxidoreductase family.</text>
</comment>
<dbReference type="GO" id="GO:0002238">
    <property type="term" value="P:response to molecule of fungal origin"/>
    <property type="evidence" value="ECO:0007669"/>
    <property type="project" value="UniProtKB-ARBA"/>
</dbReference>
<dbReference type="PANTHER" id="PTHR47990">
    <property type="entry name" value="2-OXOGLUTARATE (2OG) AND FE(II)-DEPENDENT OXYGENASE SUPERFAMILY PROTEIN-RELATED"/>
    <property type="match status" value="1"/>
</dbReference>
<name>A0A1S3XDN7_TOBAC</name>
<dbReference type="GO" id="GO:0031418">
    <property type="term" value="F:L-ascorbic acid binding"/>
    <property type="evidence" value="ECO:0007669"/>
    <property type="project" value="UniProtKB-KW"/>
</dbReference>
<keyword evidence="3 4" id="KW-0408">Iron</keyword>
<dbReference type="AlphaFoldDB" id="A0A1S3XDN7"/>
<keyword evidence="2" id="KW-0847">Vitamin C</keyword>
<dbReference type="GO" id="GO:0009805">
    <property type="term" value="P:coumarin biosynthetic process"/>
    <property type="evidence" value="ECO:0007669"/>
    <property type="project" value="UniProtKB-ARBA"/>
</dbReference>
<dbReference type="Gene3D" id="2.60.120.330">
    <property type="entry name" value="B-lactam Antibiotic, Isopenicillin N Synthase, Chain"/>
    <property type="match status" value="1"/>
</dbReference>
<keyword evidence="5" id="KW-1185">Reference proteome</keyword>
<keyword evidence="1 4" id="KW-0479">Metal-binding</keyword>
<dbReference type="STRING" id="4097.A0A1S3XDN7"/>
<dbReference type="PRINTS" id="PR00682">
    <property type="entry name" value="IPNSYNTHASE"/>
</dbReference>
<dbReference type="GO" id="GO:0046872">
    <property type="term" value="F:metal ion binding"/>
    <property type="evidence" value="ECO:0007669"/>
    <property type="project" value="UniProtKB-KW"/>
</dbReference>
<dbReference type="InterPro" id="IPR050231">
    <property type="entry name" value="Iron_ascorbate_oxido_reductase"/>
</dbReference>
<keyword evidence="4" id="KW-0560">Oxidoreductase</keyword>
<dbReference type="SUPFAM" id="SSF51197">
    <property type="entry name" value="Clavaminate synthase-like"/>
    <property type="match status" value="1"/>
</dbReference>
<dbReference type="PROSITE" id="PS51471">
    <property type="entry name" value="FE2OG_OXY"/>
    <property type="match status" value="1"/>
</dbReference>
<organism evidence="5 6">
    <name type="scientific">Nicotiana tabacum</name>
    <name type="common">Common tobacco</name>
    <dbReference type="NCBI Taxonomy" id="4097"/>
    <lineage>
        <taxon>Eukaryota</taxon>
        <taxon>Viridiplantae</taxon>
        <taxon>Streptophyta</taxon>
        <taxon>Embryophyta</taxon>
        <taxon>Tracheophyta</taxon>
        <taxon>Spermatophyta</taxon>
        <taxon>Magnoliopsida</taxon>
        <taxon>eudicotyledons</taxon>
        <taxon>Gunneridae</taxon>
        <taxon>Pentapetalae</taxon>
        <taxon>asterids</taxon>
        <taxon>lamiids</taxon>
        <taxon>Solanales</taxon>
        <taxon>Solanaceae</taxon>
        <taxon>Nicotianoideae</taxon>
        <taxon>Nicotianeae</taxon>
        <taxon>Nicotiana</taxon>
    </lineage>
</organism>
<gene>
    <name evidence="6" type="primary">LOC107764048</name>
</gene>
<protein>
    <submittedName>
        <fullName evidence="6">Probable 2-oxoglutarate-dependent dioxygenase At3g49630</fullName>
    </submittedName>
</protein>
<accession>A0A1S3XDN7</accession>